<proteinExistence type="predicted"/>
<comment type="subcellular location">
    <subcellularLocation>
        <location evidence="1">Membrane</location>
        <topology evidence="1">Multi-pass membrane protein</topology>
    </subcellularLocation>
</comment>
<dbReference type="EMBL" id="KZ679127">
    <property type="protein sequence ID" value="PTB80222.1"/>
    <property type="molecule type" value="Genomic_DNA"/>
</dbReference>
<name>A0A2T4CFB4_TRILO</name>
<dbReference type="STRING" id="983965.A0A2T4CFB4"/>
<feature type="compositionally biased region" description="Polar residues" evidence="5">
    <location>
        <begin position="624"/>
        <end position="646"/>
    </location>
</feature>
<dbReference type="Pfam" id="PF06687">
    <property type="entry name" value="SUR7"/>
    <property type="match status" value="1"/>
</dbReference>
<dbReference type="OrthoDB" id="2354757at2759"/>
<accession>A0A2T4CFB4</accession>
<feature type="compositionally biased region" description="Basic residues" evidence="5">
    <location>
        <begin position="686"/>
        <end position="695"/>
    </location>
</feature>
<keyword evidence="3 6" id="KW-1133">Transmembrane helix</keyword>
<keyword evidence="4 6" id="KW-0472">Membrane</keyword>
<feature type="region of interest" description="Disordered" evidence="5">
    <location>
        <begin position="623"/>
        <end position="695"/>
    </location>
</feature>
<feature type="signal peptide" evidence="7">
    <location>
        <begin position="1"/>
        <end position="25"/>
    </location>
</feature>
<feature type="region of interest" description="Disordered" evidence="5">
    <location>
        <begin position="240"/>
        <end position="589"/>
    </location>
</feature>
<sequence length="695" mass="74011">MLRPATPLTVLLGIAFALLLLSVLSAPIISAIPLGSFQNVQFGVFGFCQPSGCSSVGIGYDIASILTDTKGSSFDLPSDVRHTLSSILILHPVAAFLTLVMLLMAVAAHFRAASHSSRYLLFFLVFNLVTLLVCAAAFVIDVLLFIPHMAWGTYIVLAATVLVFLSLLVSCAMRRTLVSRKDRKRRIAENAEMSGENYYNRENQAPKPSFTMSTQPTVPVVSGGNGTQDILPAFATYETPRDDQVSDERIPLTQRTTSERSPHGRQLAPADMAAAAGSDMGSAYSGPQRSASQDSYGNYGNMPPSAYGAAGQPYDGRSNRVPVRRETDPVNGYGAGGRGGYGAPMRGRGGYGPPGRGGYGPRGGGRGGYGPPPRAGYNGQYYHMPRGGGGRGPSPINNPIDGLAGQDNRMPSPSQQGYAGAPQLPLQSDVPMQPNPSGGAAGNTYVPYRPNIDLPRAESPPPLPEPTESAVSSVANAVEMDATPAAGANSNNAQFGNLRDSDTDVAGMVHLQQGQLPLSPRRDTFASDGSRYSQDEQFAPSRAQWNQEAGRNSPRVPVANSSRGPTPNMSGTTAPVVEAKGKGDYYEDVDPRFDQTVHTLPRRQTPPPPLQLNALDYEDIQGAASGTRSPAESEHSNFTSISQRGINPQWSPQPPMPQRRPVQQRHDMILDNPDFKLPGGRATAAGKRRGPGMMP</sequence>
<evidence type="ECO:0000256" key="6">
    <source>
        <dbReference type="SAM" id="Phobius"/>
    </source>
</evidence>
<dbReference type="InterPro" id="IPR051380">
    <property type="entry name" value="pH-response_reg_palI/RIM9"/>
</dbReference>
<dbReference type="PANTHER" id="PTHR28013">
    <property type="entry name" value="PROTEIN DCV1-RELATED"/>
    <property type="match status" value="1"/>
</dbReference>
<dbReference type="AlphaFoldDB" id="A0A2T4CFB4"/>
<feature type="compositionally biased region" description="Basic and acidic residues" evidence="5">
    <location>
        <begin position="240"/>
        <end position="250"/>
    </location>
</feature>
<evidence type="ECO:0000256" key="5">
    <source>
        <dbReference type="SAM" id="MobiDB-lite"/>
    </source>
</evidence>
<feature type="transmembrane region" description="Helical" evidence="6">
    <location>
        <begin position="119"/>
        <end position="145"/>
    </location>
</feature>
<feature type="chain" id="PRO_5015734710" evidence="7">
    <location>
        <begin position="26"/>
        <end position="695"/>
    </location>
</feature>
<dbReference type="GO" id="GO:0005886">
    <property type="term" value="C:plasma membrane"/>
    <property type="evidence" value="ECO:0007669"/>
    <property type="project" value="InterPro"/>
</dbReference>
<evidence type="ECO:0000313" key="9">
    <source>
        <dbReference type="Proteomes" id="UP000240760"/>
    </source>
</evidence>
<evidence type="ECO:0000256" key="1">
    <source>
        <dbReference type="ARBA" id="ARBA00004141"/>
    </source>
</evidence>
<keyword evidence="2 6" id="KW-0812">Transmembrane</keyword>
<keyword evidence="9" id="KW-1185">Reference proteome</keyword>
<dbReference type="GO" id="GO:0035838">
    <property type="term" value="C:growing cell tip"/>
    <property type="evidence" value="ECO:0007669"/>
    <property type="project" value="TreeGrafter"/>
</dbReference>
<reference evidence="8 9" key="1">
    <citation type="submission" date="2016-07" db="EMBL/GenBank/DDBJ databases">
        <title>Multiple horizontal gene transfer events from other fungi enriched the ability of initially mycotrophic Trichoderma (Ascomycota) to feed on dead plant biomass.</title>
        <authorList>
            <consortium name="DOE Joint Genome Institute"/>
            <person name="Aerts A."/>
            <person name="Atanasova L."/>
            <person name="Chenthamara K."/>
            <person name="Zhang J."/>
            <person name="Grujic M."/>
            <person name="Henrissat B."/>
            <person name="Kuo A."/>
            <person name="Salamov A."/>
            <person name="Lipzen A."/>
            <person name="Labutti K."/>
            <person name="Barry K."/>
            <person name="Miao Y."/>
            <person name="Rahimi M.J."/>
            <person name="Shen Q."/>
            <person name="Grigoriev I.V."/>
            <person name="Kubicek C.P."/>
            <person name="Druzhinina I.S."/>
        </authorList>
    </citation>
    <scope>NUCLEOTIDE SEQUENCE [LARGE SCALE GENOMIC DNA]</scope>
    <source>
        <strain evidence="8 9">ATCC 18648</strain>
    </source>
</reference>
<feature type="transmembrane region" description="Helical" evidence="6">
    <location>
        <begin position="151"/>
        <end position="173"/>
    </location>
</feature>
<feature type="compositionally biased region" description="Polar residues" evidence="5">
    <location>
        <begin position="285"/>
        <end position="298"/>
    </location>
</feature>
<dbReference type="Proteomes" id="UP000240760">
    <property type="component" value="Unassembled WGS sequence"/>
</dbReference>
<dbReference type="InterPro" id="IPR009571">
    <property type="entry name" value="SUR7/Rim9-like_fungi"/>
</dbReference>
<feature type="compositionally biased region" description="Gly residues" evidence="5">
    <location>
        <begin position="333"/>
        <end position="369"/>
    </location>
</feature>
<evidence type="ECO:0000256" key="7">
    <source>
        <dbReference type="SAM" id="SignalP"/>
    </source>
</evidence>
<feature type="compositionally biased region" description="Polar residues" evidence="5">
    <location>
        <begin position="559"/>
        <end position="573"/>
    </location>
</feature>
<organism evidence="8 9">
    <name type="scientific">Trichoderma longibrachiatum ATCC 18648</name>
    <dbReference type="NCBI Taxonomy" id="983965"/>
    <lineage>
        <taxon>Eukaryota</taxon>
        <taxon>Fungi</taxon>
        <taxon>Dikarya</taxon>
        <taxon>Ascomycota</taxon>
        <taxon>Pezizomycotina</taxon>
        <taxon>Sordariomycetes</taxon>
        <taxon>Hypocreomycetidae</taxon>
        <taxon>Hypocreales</taxon>
        <taxon>Hypocreaceae</taxon>
        <taxon>Trichoderma</taxon>
    </lineage>
</organism>
<gene>
    <name evidence="8" type="ORF">M440DRAFT_1418847</name>
</gene>
<feature type="compositionally biased region" description="Basic and acidic residues" evidence="5">
    <location>
        <begin position="579"/>
        <end position="589"/>
    </location>
</feature>
<evidence type="ECO:0000256" key="2">
    <source>
        <dbReference type="ARBA" id="ARBA00022692"/>
    </source>
</evidence>
<dbReference type="PANTHER" id="PTHR28013:SF3">
    <property type="entry name" value="PROTEIN DCV1-RELATED"/>
    <property type="match status" value="1"/>
</dbReference>
<keyword evidence="7" id="KW-0732">Signal</keyword>
<evidence type="ECO:0000256" key="4">
    <source>
        <dbReference type="ARBA" id="ARBA00023136"/>
    </source>
</evidence>
<dbReference type="GO" id="GO:0032153">
    <property type="term" value="C:cell division site"/>
    <property type="evidence" value="ECO:0007669"/>
    <property type="project" value="TreeGrafter"/>
</dbReference>
<evidence type="ECO:0000313" key="8">
    <source>
        <dbReference type="EMBL" id="PTB80222.1"/>
    </source>
</evidence>
<feature type="transmembrane region" description="Helical" evidence="6">
    <location>
        <begin position="84"/>
        <end position="107"/>
    </location>
</feature>
<evidence type="ECO:0000256" key="3">
    <source>
        <dbReference type="ARBA" id="ARBA00022989"/>
    </source>
</evidence>
<feature type="compositionally biased region" description="Low complexity" evidence="5">
    <location>
        <begin position="270"/>
        <end position="283"/>
    </location>
</feature>
<protein>
    <submittedName>
        <fullName evidence="8">Pali-domain-containing protein</fullName>
    </submittedName>
</protein>